<evidence type="ECO:0000313" key="2">
    <source>
        <dbReference type="Proteomes" id="UP000345637"/>
    </source>
</evidence>
<gene>
    <name evidence="1" type="ORF">NCTC12998_00262</name>
</gene>
<proteinExistence type="predicted"/>
<dbReference type="AlphaFoldDB" id="A0A485A8N8"/>
<dbReference type="Proteomes" id="UP000345637">
    <property type="component" value="Unassembled WGS sequence"/>
</dbReference>
<evidence type="ECO:0000313" key="1">
    <source>
        <dbReference type="EMBL" id="VFS56098.1"/>
    </source>
</evidence>
<name>A0A485A8N8_RAOPL</name>
<dbReference type="EMBL" id="CAADJE010000002">
    <property type="protein sequence ID" value="VFS56098.1"/>
    <property type="molecule type" value="Genomic_DNA"/>
</dbReference>
<protein>
    <submittedName>
        <fullName evidence="1">Uncharacterized protein</fullName>
    </submittedName>
</protein>
<reference evidence="1 2" key="1">
    <citation type="submission" date="2019-03" db="EMBL/GenBank/DDBJ databases">
        <authorList>
            <consortium name="Pathogen Informatics"/>
        </authorList>
    </citation>
    <scope>NUCLEOTIDE SEQUENCE [LARGE SCALE GENOMIC DNA]</scope>
    <source>
        <strain evidence="1 2">NCTC12998</strain>
    </source>
</reference>
<organism evidence="1 2">
    <name type="scientific">Raoultella planticola</name>
    <name type="common">Klebsiella planticola</name>
    <dbReference type="NCBI Taxonomy" id="575"/>
    <lineage>
        <taxon>Bacteria</taxon>
        <taxon>Pseudomonadati</taxon>
        <taxon>Pseudomonadota</taxon>
        <taxon>Gammaproteobacteria</taxon>
        <taxon>Enterobacterales</taxon>
        <taxon>Enterobacteriaceae</taxon>
        <taxon>Klebsiella/Raoultella group</taxon>
        <taxon>Raoultella</taxon>
    </lineage>
</organism>
<accession>A0A485A8N8</accession>
<sequence length="101" mass="12083">MSNLRDEIRTFDLDQLRSLREFVGDLIARRENEPRRTVWRVCSDGICYGNFREDEYLKAVAFLMEKAIEIDADPTSDRRDRRMEILSNRVIESEYEGWFDA</sequence>